<evidence type="ECO:0000313" key="3">
    <source>
        <dbReference type="EMBL" id="KAF1983556.1"/>
    </source>
</evidence>
<dbReference type="InterPro" id="IPR000182">
    <property type="entry name" value="GNAT_dom"/>
</dbReference>
<gene>
    <name evidence="3" type="ORF">K402DRAFT_164056</name>
</gene>
<sequence>MSPTTTTTTTTPEEDREVIATPRLLLRRLKQSDAADIFLMRSNAEVMKYTPSLPETSLSQSEAWVSSCLTRSNCYNFVVSLLPSERATYLPPITSISSSSGHPSPSTPPTPTPTPTPSSTPAPTHPPNVIAIIGIIRTPNVGYLFHPSTWGRGYATEALAAFMPLFWGWVTPSLPPPAPSNSLPTNAAAPTNPPARTNPAMSDESTTTADGATHDEAINDEATNPAEGYDYALAEIDPSNTASQRVLQKCGFEVWQVRKGDFQSPTLGVRDTVEMRIMRPGTGTNC</sequence>
<dbReference type="GO" id="GO:0016747">
    <property type="term" value="F:acyltransferase activity, transferring groups other than amino-acyl groups"/>
    <property type="evidence" value="ECO:0007669"/>
    <property type="project" value="InterPro"/>
</dbReference>
<dbReference type="Pfam" id="PF13302">
    <property type="entry name" value="Acetyltransf_3"/>
    <property type="match status" value="1"/>
</dbReference>
<evidence type="ECO:0000259" key="2">
    <source>
        <dbReference type="Pfam" id="PF13302"/>
    </source>
</evidence>
<dbReference type="AlphaFoldDB" id="A0A6G1GRF5"/>
<dbReference type="Proteomes" id="UP000800041">
    <property type="component" value="Unassembled WGS sequence"/>
</dbReference>
<dbReference type="EMBL" id="ML977174">
    <property type="protein sequence ID" value="KAF1983556.1"/>
    <property type="molecule type" value="Genomic_DNA"/>
</dbReference>
<dbReference type="PANTHER" id="PTHR43792">
    <property type="entry name" value="GNAT FAMILY, PUTATIVE (AFU_ORTHOLOGUE AFUA_3G00765)-RELATED-RELATED"/>
    <property type="match status" value="1"/>
</dbReference>
<feature type="compositionally biased region" description="Low complexity" evidence="1">
    <location>
        <begin position="180"/>
        <end position="200"/>
    </location>
</feature>
<feature type="domain" description="N-acetyltransferase" evidence="2">
    <location>
        <begin position="23"/>
        <end position="253"/>
    </location>
</feature>
<dbReference type="InterPro" id="IPR016181">
    <property type="entry name" value="Acyl_CoA_acyltransferase"/>
</dbReference>
<feature type="compositionally biased region" description="Pro residues" evidence="1">
    <location>
        <begin position="105"/>
        <end position="126"/>
    </location>
</feature>
<keyword evidence="4" id="KW-1185">Reference proteome</keyword>
<protein>
    <recommendedName>
        <fullName evidence="2">N-acetyltransferase domain-containing protein</fullName>
    </recommendedName>
</protein>
<dbReference type="SUPFAM" id="SSF55729">
    <property type="entry name" value="Acyl-CoA N-acyltransferases (Nat)"/>
    <property type="match status" value="3"/>
</dbReference>
<proteinExistence type="predicted"/>
<feature type="region of interest" description="Disordered" evidence="1">
    <location>
        <begin position="93"/>
        <end position="126"/>
    </location>
</feature>
<organism evidence="3 4">
    <name type="scientific">Aulographum hederae CBS 113979</name>
    <dbReference type="NCBI Taxonomy" id="1176131"/>
    <lineage>
        <taxon>Eukaryota</taxon>
        <taxon>Fungi</taxon>
        <taxon>Dikarya</taxon>
        <taxon>Ascomycota</taxon>
        <taxon>Pezizomycotina</taxon>
        <taxon>Dothideomycetes</taxon>
        <taxon>Pleosporomycetidae</taxon>
        <taxon>Aulographales</taxon>
        <taxon>Aulographaceae</taxon>
    </lineage>
</organism>
<dbReference type="OrthoDB" id="4072826at2759"/>
<feature type="compositionally biased region" description="Low complexity" evidence="1">
    <location>
        <begin position="93"/>
        <end position="104"/>
    </location>
</feature>
<evidence type="ECO:0000256" key="1">
    <source>
        <dbReference type="SAM" id="MobiDB-lite"/>
    </source>
</evidence>
<feature type="region of interest" description="Disordered" evidence="1">
    <location>
        <begin position="178"/>
        <end position="223"/>
    </location>
</feature>
<accession>A0A6G1GRF5</accession>
<name>A0A6G1GRF5_9PEZI</name>
<reference evidence="3" key="1">
    <citation type="journal article" date="2020" name="Stud. Mycol.">
        <title>101 Dothideomycetes genomes: a test case for predicting lifestyles and emergence of pathogens.</title>
        <authorList>
            <person name="Haridas S."/>
            <person name="Albert R."/>
            <person name="Binder M."/>
            <person name="Bloem J."/>
            <person name="Labutti K."/>
            <person name="Salamov A."/>
            <person name="Andreopoulos B."/>
            <person name="Baker S."/>
            <person name="Barry K."/>
            <person name="Bills G."/>
            <person name="Bluhm B."/>
            <person name="Cannon C."/>
            <person name="Castanera R."/>
            <person name="Culley D."/>
            <person name="Daum C."/>
            <person name="Ezra D."/>
            <person name="Gonzalez J."/>
            <person name="Henrissat B."/>
            <person name="Kuo A."/>
            <person name="Liang C."/>
            <person name="Lipzen A."/>
            <person name="Lutzoni F."/>
            <person name="Magnuson J."/>
            <person name="Mondo S."/>
            <person name="Nolan M."/>
            <person name="Ohm R."/>
            <person name="Pangilinan J."/>
            <person name="Park H.-J."/>
            <person name="Ramirez L."/>
            <person name="Alfaro M."/>
            <person name="Sun H."/>
            <person name="Tritt A."/>
            <person name="Yoshinaga Y."/>
            <person name="Zwiers L.-H."/>
            <person name="Turgeon B."/>
            <person name="Goodwin S."/>
            <person name="Spatafora J."/>
            <person name="Crous P."/>
            <person name="Grigoriev I."/>
        </authorList>
    </citation>
    <scope>NUCLEOTIDE SEQUENCE</scope>
    <source>
        <strain evidence="3">CBS 113979</strain>
    </source>
</reference>
<dbReference type="InterPro" id="IPR051531">
    <property type="entry name" value="N-acetyltransferase"/>
</dbReference>
<dbReference type="Gene3D" id="3.40.630.30">
    <property type="match status" value="1"/>
</dbReference>
<evidence type="ECO:0000313" key="4">
    <source>
        <dbReference type="Proteomes" id="UP000800041"/>
    </source>
</evidence>
<dbReference type="PANTHER" id="PTHR43792:SF1">
    <property type="entry name" value="N-ACETYLTRANSFERASE DOMAIN-CONTAINING PROTEIN"/>
    <property type="match status" value="1"/>
</dbReference>